<dbReference type="InterPro" id="IPR002575">
    <property type="entry name" value="Aminoglycoside_PTrfase"/>
</dbReference>
<dbReference type="Gene3D" id="3.90.1200.10">
    <property type="match status" value="1"/>
</dbReference>
<proteinExistence type="predicted"/>
<dbReference type="InterPro" id="IPR011009">
    <property type="entry name" value="Kinase-like_dom_sf"/>
</dbReference>
<dbReference type="EMBL" id="BAAAZG010000080">
    <property type="protein sequence ID" value="GAA4104617.1"/>
    <property type="molecule type" value="Genomic_DNA"/>
</dbReference>
<name>A0ABP7X4V2_9ACTN</name>
<dbReference type="Pfam" id="PF01636">
    <property type="entry name" value="APH"/>
    <property type="match status" value="1"/>
</dbReference>
<dbReference type="Proteomes" id="UP001500683">
    <property type="component" value="Unassembled WGS sequence"/>
</dbReference>
<protein>
    <recommendedName>
        <fullName evidence="1">Aminoglycoside phosphotransferase domain-containing protein</fullName>
    </recommendedName>
</protein>
<organism evidence="2 3">
    <name type="scientific">Actinomadura miaoliensis</name>
    <dbReference type="NCBI Taxonomy" id="430685"/>
    <lineage>
        <taxon>Bacteria</taxon>
        <taxon>Bacillati</taxon>
        <taxon>Actinomycetota</taxon>
        <taxon>Actinomycetes</taxon>
        <taxon>Streptosporangiales</taxon>
        <taxon>Thermomonosporaceae</taxon>
        <taxon>Actinomadura</taxon>
    </lineage>
</organism>
<evidence type="ECO:0000313" key="2">
    <source>
        <dbReference type="EMBL" id="GAA4104617.1"/>
    </source>
</evidence>
<keyword evidence="3" id="KW-1185">Reference proteome</keyword>
<dbReference type="SUPFAM" id="SSF56112">
    <property type="entry name" value="Protein kinase-like (PK-like)"/>
    <property type="match status" value="1"/>
</dbReference>
<reference evidence="3" key="1">
    <citation type="journal article" date="2019" name="Int. J. Syst. Evol. Microbiol.">
        <title>The Global Catalogue of Microorganisms (GCM) 10K type strain sequencing project: providing services to taxonomists for standard genome sequencing and annotation.</title>
        <authorList>
            <consortium name="The Broad Institute Genomics Platform"/>
            <consortium name="The Broad Institute Genome Sequencing Center for Infectious Disease"/>
            <person name="Wu L."/>
            <person name="Ma J."/>
        </authorList>
    </citation>
    <scope>NUCLEOTIDE SEQUENCE [LARGE SCALE GENOMIC DNA]</scope>
    <source>
        <strain evidence="3">JCM 16702</strain>
    </source>
</reference>
<sequence length="302" mass="32640">MPDARTIRGVPEVSGLHWEAVPEAHRAVIEARCGQILKAEAVTGGLMPGLAARLHTGDRAFFFKGIPGEHPAARLYRRERDANQAMGDVPAPRVLWSGDSEGWVSLVFEHVDGRDADLSPGSPDLPGVLEAMRRVNSRHAWEDAPPVGDNLAALQEKAAALLAKRPDEPHWAMYAEAVAGFSPEAVTGPSLLHYDPHPGNFQVTRAGVMVIDWAFACAGASWIDVAFLVPRLIEAGHSPAQAEAFVADHPGWATASADAVTGVAALWTLFREYKALHGPEEAKDFRARAAQAGRTWVKHRSR</sequence>
<comment type="caution">
    <text evidence="2">The sequence shown here is derived from an EMBL/GenBank/DDBJ whole genome shotgun (WGS) entry which is preliminary data.</text>
</comment>
<accession>A0ABP7X4V2</accession>
<evidence type="ECO:0000313" key="3">
    <source>
        <dbReference type="Proteomes" id="UP001500683"/>
    </source>
</evidence>
<feature type="domain" description="Aminoglycoside phosphotransferase" evidence="1">
    <location>
        <begin position="53"/>
        <end position="254"/>
    </location>
</feature>
<gene>
    <name evidence="2" type="ORF">GCM10022214_84010</name>
</gene>
<evidence type="ECO:0000259" key="1">
    <source>
        <dbReference type="Pfam" id="PF01636"/>
    </source>
</evidence>